<dbReference type="PANTHER" id="PTHR43684:SF1">
    <property type="entry name" value="ENOYL-COA DELTA ISOMERASE 2"/>
    <property type="match status" value="1"/>
</dbReference>
<organism evidence="6">
    <name type="scientific">Ralstonia solanacearum</name>
    <name type="common">Pseudomonas solanacearum</name>
    <dbReference type="NCBI Taxonomy" id="305"/>
    <lineage>
        <taxon>Bacteria</taxon>
        <taxon>Pseudomonadati</taxon>
        <taxon>Pseudomonadota</taxon>
        <taxon>Betaproteobacteria</taxon>
        <taxon>Burkholderiales</taxon>
        <taxon>Burkholderiaceae</taxon>
        <taxon>Ralstonia</taxon>
        <taxon>Ralstonia solanacearum species complex</taxon>
    </lineage>
</organism>
<evidence type="ECO:0000313" key="4">
    <source>
        <dbReference type="EMBL" id="AYA47632.1"/>
    </source>
</evidence>
<dbReference type="Pfam" id="PF00378">
    <property type="entry name" value="ECH_1"/>
    <property type="match status" value="1"/>
</dbReference>
<dbReference type="AlphaFoldDB" id="A0A0K1ZNX8"/>
<reference evidence="12" key="4">
    <citation type="submission" date="2021-10" db="EMBL/GenBank/DDBJ databases">
        <title>Complete genome sequences of five Ralstonia solancearum strains isolated from sunflower.</title>
        <authorList>
            <person name="She X."/>
            <person name="He Z."/>
        </authorList>
    </citation>
    <scope>NUCLEOTIDE SEQUENCE</scope>
    <source>
        <strain evidence="12">RS638</strain>
    </source>
</reference>
<reference evidence="4" key="2">
    <citation type="submission" date="2018-01" db="EMBL/GenBank/DDBJ databases">
        <title>Ralstonia pseudosolanacearum P824 infects blueberry.</title>
        <authorList>
            <person name="Bocsanczy A.M."/>
            <person name="Norman D.J."/>
        </authorList>
    </citation>
    <scope>NUCLEOTIDE SEQUENCE</scope>
    <source>
        <strain evidence="4">P824</strain>
    </source>
</reference>
<dbReference type="Proteomes" id="UP000262427">
    <property type="component" value="Chromosome CM"/>
</dbReference>
<evidence type="ECO:0000313" key="5">
    <source>
        <dbReference type="EMBL" id="CUV16390.1"/>
    </source>
</evidence>
<dbReference type="GO" id="GO:0004165">
    <property type="term" value="F:delta(3)-delta(2)-enoyl-CoA isomerase activity"/>
    <property type="evidence" value="ECO:0007669"/>
    <property type="project" value="UniProtKB-ARBA"/>
</dbReference>
<dbReference type="EC" id="4.2.1.17" evidence="4"/>
<dbReference type="PATRIC" id="fig|305.118.peg.315"/>
<reference evidence="6" key="1">
    <citation type="submission" date="2015-10" db="EMBL/GenBank/DDBJ databases">
        <authorList>
            <person name="Gilbert D.G."/>
        </authorList>
    </citation>
    <scope>NUCLEOTIDE SEQUENCE</scope>
    <source>
        <strain evidence="6">Phyl III-seqv23</strain>
    </source>
</reference>
<dbReference type="Gene3D" id="3.90.226.10">
    <property type="entry name" value="2-enoyl-CoA Hydratase, Chain A, domain 1"/>
    <property type="match status" value="1"/>
</dbReference>
<evidence type="ECO:0000313" key="7">
    <source>
        <dbReference type="EMBL" id="CUV36316.1"/>
    </source>
</evidence>
<sequence>MSIRTETADGILTLTFDRLDKKNAITAAMYQALADALVAAEDDPAVRVIVLAGHESAFTAGNDLEDFMKHPPKDEHAPVHRFLRAISAATKPLVASVSGVAVGVGTTMLLHCDLVYASDTARLSMPFAQLGLCPEAASSLLLPQLAGYHRAAEKLLFGEPFDAGEARELGLVNRVLPVAELEAFVRAQARKLTLLPPSSLRATKRLMKEGATPQIAARMSLEGRQFGEMLRAPEAREAFTAFFEKRRPDFSRFS</sequence>
<dbReference type="EMBL" id="LN899820">
    <property type="protein sequence ID" value="CUV55583.1"/>
    <property type="molecule type" value="Genomic_DNA"/>
</dbReference>
<evidence type="ECO:0000313" key="8">
    <source>
        <dbReference type="EMBL" id="CUV40232.1"/>
    </source>
</evidence>
<evidence type="ECO:0000313" key="10">
    <source>
        <dbReference type="EMBL" id="CUV55583.1"/>
    </source>
</evidence>
<evidence type="ECO:0000313" key="12">
    <source>
        <dbReference type="EMBL" id="UZF14441.1"/>
    </source>
</evidence>
<dbReference type="CDD" id="cd06558">
    <property type="entry name" value="crotonase-like"/>
    <property type="match status" value="1"/>
</dbReference>
<comment type="subcellular location">
    <subcellularLocation>
        <location evidence="1">Peroxisome</location>
    </subcellularLocation>
</comment>
<evidence type="ECO:0000256" key="3">
    <source>
        <dbReference type="ARBA" id="ARBA00023235"/>
    </source>
</evidence>
<keyword evidence="2" id="KW-0576">Peroxisome</keyword>
<dbReference type="EMBL" id="LN899821">
    <property type="protein sequence ID" value="CUV16390.1"/>
    <property type="molecule type" value="Genomic_DNA"/>
</dbReference>
<dbReference type="PANTHER" id="PTHR43684">
    <property type="match status" value="1"/>
</dbReference>
<proteinExistence type="predicted"/>
<gene>
    <name evidence="12" type="ORF">LH706_15755</name>
    <name evidence="5" type="ORF">PSS4_v1_80037</name>
    <name evidence="11" type="ORF">RD1301_v1_1890010</name>
    <name evidence="4" type="ORF">RSP824_14805</name>
    <name evidence="6" type="ORF">RUN1744_v1_250010</name>
    <name evidence="10" type="ORF">RUN215_v1_510090</name>
    <name evidence="7" type="ORF">TD1301_v1_2010027</name>
    <name evidence="8" type="ORF">TF3108_v1_430010</name>
    <name evidence="9" type="ORF">TO10_v1_60050</name>
</gene>
<dbReference type="EMBL" id="CP025741">
    <property type="protein sequence ID" value="AYA47632.1"/>
    <property type="molecule type" value="Genomic_DNA"/>
</dbReference>
<reference evidence="13" key="3">
    <citation type="submission" date="2018-01" db="EMBL/GenBank/DDBJ databases">
        <title>Raltonia solanacearum P824 infects blueberry.</title>
        <authorList>
            <person name="Bocsanczy A.M."/>
            <person name="Norman D.J."/>
        </authorList>
    </citation>
    <scope>NUCLEOTIDE SEQUENCE [LARGE SCALE GENOMIC DNA]</scope>
    <source>
        <strain evidence="13">P824</strain>
    </source>
</reference>
<protein>
    <submittedName>
        <fullName evidence="4">2-(1,2-epoxy-1,2-dihydrophenyl)acetyl-CoA isomerase</fullName>
        <ecNumber evidence="4">4.2.1.17</ecNumber>
    </submittedName>
    <submittedName>
        <fullName evidence="6">Enoyl-CoA hydratase</fullName>
    </submittedName>
</protein>
<keyword evidence="4" id="KW-0456">Lyase</keyword>
<evidence type="ECO:0000256" key="2">
    <source>
        <dbReference type="ARBA" id="ARBA00023140"/>
    </source>
</evidence>
<dbReference type="EMBL" id="LN899822">
    <property type="protein sequence ID" value="CUV61934.1"/>
    <property type="molecule type" value="Genomic_DNA"/>
</dbReference>
<dbReference type="EMBL" id="LN899825">
    <property type="protein sequence ID" value="CUV36316.1"/>
    <property type="molecule type" value="Genomic_DNA"/>
</dbReference>
<accession>A0A0K1ZNX8</accession>
<evidence type="ECO:0000313" key="9">
    <source>
        <dbReference type="EMBL" id="CUV43467.1"/>
    </source>
</evidence>
<dbReference type="SUPFAM" id="SSF52096">
    <property type="entry name" value="ClpP/crotonase"/>
    <property type="match status" value="1"/>
</dbReference>
<evidence type="ECO:0000313" key="11">
    <source>
        <dbReference type="EMBL" id="CUV61934.1"/>
    </source>
</evidence>
<evidence type="ECO:0000256" key="1">
    <source>
        <dbReference type="ARBA" id="ARBA00004275"/>
    </source>
</evidence>
<dbReference type="EMBL" id="LN899823">
    <property type="protein sequence ID" value="CUV22753.1"/>
    <property type="molecule type" value="Genomic_DNA"/>
</dbReference>
<evidence type="ECO:0000313" key="6">
    <source>
        <dbReference type="EMBL" id="CUV22753.1"/>
    </source>
</evidence>
<dbReference type="EMBL" id="LN899827">
    <property type="protein sequence ID" value="CUV43467.1"/>
    <property type="molecule type" value="Genomic_DNA"/>
</dbReference>
<name>A0A0K1ZNX8_RALSL</name>
<dbReference type="InterPro" id="IPR051053">
    <property type="entry name" value="ECH/Chromodomain_protein"/>
</dbReference>
<dbReference type="EMBL" id="CP085043">
    <property type="protein sequence ID" value="UZF14441.1"/>
    <property type="molecule type" value="Genomic_DNA"/>
</dbReference>
<dbReference type="InterPro" id="IPR029045">
    <property type="entry name" value="ClpP/crotonase-like_dom_sf"/>
</dbReference>
<dbReference type="GO" id="GO:0004300">
    <property type="term" value="F:enoyl-CoA hydratase activity"/>
    <property type="evidence" value="ECO:0007669"/>
    <property type="project" value="UniProtKB-EC"/>
</dbReference>
<dbReference type="EMBL" id="LN899826">
    <property type="protein sequence ID" value="CUV40232.1"/>
    <property type="molecule type" value="Genomic_DNA"/>
</dbReference>
<evidence type="ECO:0000313" key="13">
    <source>
        <dbReference type="Proteomes" id="UP000262427"/>
    </source>
</evidence>
<dbReference type="InterPro" id="IPR001753">
    <property type="entry name" value="Enoyl-CoA_hydra/iso"/>
</dbReference>
<keyword evidence="3 4" id="KW-0413">Isomerase</keyword>